<dbReference type="Gene3D" id="3.40.630.30">
    <property type="match status" value="1"/>
</dbReference>
<dbReference type="Pfam" id="PF13673">
    <property type="entry name" value="Acetyltransf_10"/>
    <property type="match status" value="1"/>
</dbReference>
<evidence type="ECO:0000313" key="2">
    <source>
        <dbReference type="EMBL" id="KAJ3084275.1"/>
    </source>
</evidence>
<feature type="non-terminal residue" evidence="2">
    <location>
        <position position="1"/>
    </location>
</feature>
<accession>A0AAD5SNR3</accession>
<dbReference type="Proteomes" id="UP001211907">
    <property type="component" value="Unassembled WGS sequence"/>
</dbReference>
<organism evidence="2 3">
    <name type="scientific">Physocladia obscura</name>
    <dbReference type="NCBI Taxonomy" id="109957"/>
    <lineage>
        <taxon>Eukaryota</taxon>
        <taxon>Fungi</taxon>
        <taxon>Fungi incertae sedis</taxon>
        <taxon>Chytridiomycota</taxon>
        <taxon>Chytridiomycota incertae sedis</taxon>
        <taxon>Chytridiomycetes</taxon>
        <taxon>Chytridiales</taxon>
        <taxon>Chytriomycetaceae</taxon>
        <taxon>Physocladia</taxon>
    </lineage>
</organism>
<reference evidence="2" key="1">
    <citation type="submission" date="2020-05" db="EMBL/GenBank/DDBJ databases">
        <title>Phylogenomic resolution of chytrid fungi.</title>
        <authorList>
            <person name="Stajich J.E."/>
            <person name="Amses K."/>
            <person name="Simmons R."/>
            <person name="Seto K."/>
            <person name="Myers J."/>
            <person name="Bonds A."/>
            <person name="Quandt C.A."/>
            <person name="Barry K."/>
            <person name="Liu P."/>
            <person name="Grigoriev I."/>
            <person name="Longcore J.E."/>
            <person name="James T.Y."/>
        </authorList>
    </citation>
    <scope>NUCLEOTIDE SEQUENCE</scope>
    <source>
        <strain evidence="2">JEL0513</strain>
    </source>
</reference>
<dbReference type="AlphaFoldDB" id="A0AAD5SNR3"/>
<dbReference type="CDD" id="cd04301">
    <property type="entry name" value="NAT_SF"/>
    <property type="match status" value="1"/>
</dbReference>
<dbReference type="SUPFAM" id="SSF55729">
    <property type="entry name" value="Acyl-CoA N-acyltransferases (Nat)"/>
    <property type="match status" value="1"/>
</dbReference>
<dbReference type="InterPro" id="IPR000182">
    <property type="entry name" value="GNAT_dom"/>
</dbReference>
<dbReference type="PROSITE" id="PS51186">
    <property type="entry name" value="GNAT"/>
    <property type="match status" value="1"/>
</dbReference>
<proteinExistence type="predicted"/>
<name>A0AAD5SNR3_9FUNG</name>
<dbReference type="InterPro" id="IPR016181">
    <property type="entry name" value="Acyl_CoA_acyltransferase"/>
</dbReference>
<sequence>GFSPVLEFDDLDAISQHFLLFRNQSTDENAVVDTSDITQAIGVARLYAYPPDPTIGKIGRVAVIKSSRMGGAGSGLMTALEEEGKRKGFRCLKLHAQIVAKRFYESCGYVCEGDEFDDEGVPLIMMVKFI</sequence>
<feature type="domain" description="N-acetyltransferase" evidence="1">
    <location>
        <begin position="1"/>
        <end position="130"/>
    </location>
</feature>
<gene>
    <name evidence="2" type="ORF">HK100_009324</name>
</gene>
<comment type="caution">
    <text evidence="2">The sequence shown here is derived from an EMBL/GenBank/DDBJ whole genome shotgun (WGS) entry which is preliminary data.</text>
</comment>
<keyword evidence="3" id="KW-1185">Reference proteome</keyword>
<evidence type="ECO:0000313" key="3">
    <source>
        <dbReference type="Proteomes" id="UP001211907"/>
    </source>
</evidence>
<dbReference type="GO" id="GO:0016747">
    <property type="term" value="F:acyltransferase activity, transferring groups other than amino-acyl groups"/>
    <property type="evidence" value="ECO:0007669"/>
    <property type="project" value="InterPro"/>
</dbReference>
<dbReference type="EMBL" id="JADGJH010004764">
    <property type="protein sequence ID" value="KAJ3084275.1"/>
    <property type="molecule type" value="Genomic_DNA"/>
</dbReference>
<evidence type="ECO:0000259" key="1">
    <source>
        <dbReference type="PROSITE" id="PS51186"/>
    </source>
</evidence>
<protein>
    <recommendedName>
        <fullName evidence="1">N-acetyltransferase domain-containing protein</fullName>
    </recommendedName>
</protein>